<feature type="compositionally biased region" description="Basic residues" evidence="1">
    <location>
        <begin position="156"/>
        <end position="167"/>
    </location>
</feature>
<feature type="region of interest" description="Disordered" evidence="1">
    <location>
        <begin position="134"/>
        <end position="167"/>
    </location>
</feature>
<reference evidence="2" key="1">
    <citation type="submission" date="2019-08" db="EMBL/GenBank/DDBJ databases">
        <authorList>
            <person name="Kucharzyk K."/>
            <person name="Murdoch R.W."/>
            <person name="Higgins S."/>
            <person name="Loffler F."/>
        </authorList>
    </citation>
    <scope>NUCLEOTIDE SEQUENCE</scope>
</reference>
<dbReference type="AlphaFoldDB" id="A0A645CAR2"/>
<gene>
    <name evidence="2" type="ORF">SDC9_121008</name>
</gene>
<organism evidence="2">
    <name type="scientific">bioreactor metagenome</name>
    <dbReference type="NCBI Taxonomy" id="1076179"/>
    <lineage>
        <taxon>unclassified sequences</taxon>
        <taxon>metagenomes</taxon>
        <taxon>ecological metagenomes</taxon>
    </lineage>
</organism>
<evidence type="ECO:0000313" key="2">
    <source>
        <dbReference type="EMBL" id="MPM74023.1"/>
    </source>
</evidence>
<sequence length="167" mass="17564">MEAGAGGVQGENGPVLENGKLHLVNGAGFRKSLLPIFAAQAGGDSLFNDALAVRHRVKGGIQGVALHREGSVRRNILLPGQGAGALEQRVEGRRFKFSRHQQHPFPGAQVQVEPGDVPRDAAAKNPAVLRPHVGQVQPAQLLGGQPLQSEQGGHGQRNRIHKASSSA</sequence>
<comment type="caution">
    <text evidence="2">The sequence shown here is derived from an EMBL/GenBank/DDBJ whole genome shotgun (WGS) entry which is preliminary data.</text>
</comment>
<name>A0A645CAR2_9ZZZZ</name>
<evidence type="ECO:0000256" key="1">
    <source>
        <dbReference type="SAM" id="MobiDB-lite"/>
    </source>
</evidence>
<protein>
    <submittedName>
        <fullName evidence="2">Uncharacterized protein</fullName>
    </submittedName>
</protein>
<feature type="compositionally biased region" description="Low complexity" evidence="1">
    <location>
        <begin position="134"/>
        <end position="148"/>
    </location>
</feature>
<accession>A0A645CAR2</accession>
<proteinExistence type="predicted"/>
<dbReference type="EMBL" id="VSSQ01025706">
    <property type="protein sequence ID" value="MPM74023.1"/>
    <property type="molecule type" value="Genomic_DNA"/>
</dbReference>
<feature type="region of interest" description="Disordered" evidence="1">
    <location>
        <begin position="99"/>
        <end position="121"/>
    </location>
</feature>